<dbReference type="InterPro" id="IPR019564">
    <property type="entry name" value="Sam37/metaxin_N"/>
</dbReference>
<dbReference type="OMA" id="YFQTRCL"/>
<evidence type="ECO:0000256" key="7">
    <source>
        <dbReference type="ARBA" id="ARBA00023136"/>
    </source>
</evidence>
<dbReference type="Gene3D" id="1.20.1050.10">
    <property type="match status" value="1"/>
</dbReference>
<dbReference type="KEGG" id="epa:110254713"/>
<dbReference type="InterPro" id="IPR050931">
    <property type="entry name" value="Mito_Protein_Transport_Metaxin"/>
</dbReference>
<dbReference type="RefSeq" id="XP_020917405.1">
    <property type="nucleotide sequence ID" value="XM_021061746.2"/>
</dbReference>
<dbReference type="Pfam" id="PF17171">
    <property type="entry name" value="GST_C_6"/>
    <property type="match status" value="1"/>
</dbReference>
<keyword evidence="4" id="KW-1000">Mitochondrion outer membrane</keyword>
<reference evidence="10" key="1">
    <citation type="submission" date="2022-11" db="UniProtKB">
        <authorList>
            <consortium name="EnsemblMetazoa"/>
        </authorList>
    </citation>
    <scope>IDENTIFICATION</scope>
</reference>
<evidence type="ECO:0000256" key="2">
    <source>
        <dbReference type="ARBA" id="ARBA00009170"/>
    </source>
</evidence>
<evidence type="ECO:0000256" key="4">
    <source>
        <dbReference type="ARBA" id="ARBA00022787"/>
    </source>
</evidence>
<evidence type="ECO:0000256" key="6">
    <source>
        <dbReference type="ARBA" id="ARBA00023128"/>
    </source>
</evidence>
<feature type="domain" description="Metaxin glutathione S-transferase" evidence="9">
    <location>
        <begin position="193"/>
        <end position="255"/>
    </location>
</feature>
<protein>
    <recommendedName>
        <fullName evidence="12">Metaxin-2</fullName>
    </recommendedName>
</protein>
<evidence type="ECO:0000259" key="9">
    <source>
        <dbReference type="Pfam" id="PF17171"/>
    </source>
</evidence>
<organism evidence="10 11">
    <name type="scientific">Exaiptasia diaphana</name>
    <name type="common">Tropical sea anemone</name>
    <name type="synonym">Aiptasia pulchella</name>
    <dbReference type="NCBI Taxonomy" id="2652724"/>
    <lineage>
        <taxon>Eukaryota</taxon>
        <taxon>Metazoa</taxon>
        <taxon>Cnidaria</taxon>
        <taxon>Anthozoa</taxon>
        <taxon>Hexacorallia</taxon>
        <taxon>Actiniaria</taxon>
        <taxon>Aiptasiidae</taxon>
        <taxon>Exaiptasia</taxon>
    </lineage>
</organism>
<evidence type="ECO:0000313" key="10">
    <source>
        <dbReference type="EnsemblMetazoa" id="XP_020917405.1"/>
    </source>
</evidence>
<evidence type="ECO:0000256" key="5">
    <source>
        <dbReference type="ARBA" id="ARBA00022927"/>
    </source>
</evidence>
<dbReference type="GeneID" id="110254713"/>
<accession>A0A913YAI4</accession>
<sequence length="265" mass="30692">MQNMASARGPVMEAVLTAFATEPGEWPEDVELYQPDKSNMLLTDAAKCTSVEVYLKFCRLPYTSKFCQNAEFMSPNGEVPLLRAKKEIAGGTQAVFSYVQNKGLSTSNDLEPQEKAEMMAYISLVEMSLLPAELHMLWCNKDWSLRSRHQYGNQYPLPLNVILSYKKKWSVWSYLRAINWHLKTEQEVIEEFKRCCQALSEKLGDHNYFMQDRPTELDAIVFGHLYALLTRYQVNDSLSSVVRKHKNLMDFVNRIVENFMSFTER</sequence>
<dbReference type="Pfam" id="PF10568">
    <property type="entry name" value="Tom37"/>
    <property type="match status" value="1"/>
</dbReference>
<dbReference type="GO" id="GO:0001401">
    <property type="term" value="C:SAM complex"/>
    <property type="evidence" value="ECO:0007669"/>
    <property type="project" value="InterPro"/>
</dbReference>
<comment type="subcellular location">
    <subcellularLocation>
        <location evidence="1">Mitochondrion outer membrane</location>
    </subcellularLocation>
</comment>
<evidence type="ECO:0008006" key="12">
    <source>
        <dbReference type="Google" id="ProtNLM"/>
    </source>
</evidence>
<evidence type="ECO:0000259" key="8">
    <source>
        <dbReference type="Pfam" id="PF10568"/>
    </source>
</evidence>
<proteinExistence type="inferred from homology"/>
<dbReference type="GO" id="GO:0007005">
    <property type="term" value="P:mitochondrion organization"/>
    <property type="evidence" value="ECO:0007669"/>
    <property type="project" value="TreeGrafter"/>
</dbReference>
<feature type="domain" description="Mitochondrial outer membrane transport complex Sam37/metaxin N-terminal" evidence="8">
    <location>
        <begin position="48"/>
        <end position="167"/>
    </location>
</feature>
<evidence type="ECO:0000256" key="3">
    <source>
        <dbReference type="ARBA" id="ARBA00022448"/>
    </source>
</evidence>
<dbReference type="Proteomes" id="UP000887567">
    <property type="component" value="Unplaced"/>
</dbReference>
<dbReference type="OrthoDB" id="198787at2759"/>
<dbReference type="AlphaFoldDB" id="A0A913YAI4"/>
<dbReference type="EnsemblMetazoa" id="XM_021061746.2">
    <property type="protein sequence ID" value="XP_020917405.1"/>
    <property type="gene ID" value="LOC110254713"/>
</dbReference>
<name>A0A913YAI4_EXADI</name>
<keyword evidence="6" id="KW-0496">Mitochondrion</keyword>
<keyword evidence="5" id="KW-0653">Protein transport</keyword>
<dbReference type="PANTHER" id="PTHR12289:SF38">
    <property type="entry name" value="METAXIN-2"/>
    <property type="match status" value="1"/>
</dbReference>
<dbReference type="SUPFAM" id="SSF47616">
    <property type="entry name" value="GST C-terminal domain-like"/>
    <property type="match status" value="1"/>
</dbReference>
<evidence type="ECO:0000313" key="11">
    <source>
        <dbReference type="Proteomes" id="UP000887567"/>
    </source>
</evidence>
<evidence type="ECO:0000256" key="1">
    <source>
        <dbReference type="ARBA" id="ARBA00004294"/>
    </source>
</evidence>
<keyword evidence="7" id="KW-0472">Membrane</keyword>
<dbReference type="InterPro" id="IPR033468">
    <property type="entry name" value="Metaxin_GST"/>
</dbReference>
<dbReference type="GO" id="GO:0015031">
    <property type="term" value="P:protein transport"/>
    <property type="evidence" value="ECO:0007669"/>
    <property type="project" value="UniProtKB-KW"/>
</dbReference>
<dbReference type="InterPro" id="IPR036282">
    <property type="entry name" value="Glutathione-S-Trfase_C_sf"/>
</dbReference>
<keyword evidence="3" id="KW-0813">Transport</keyword>
<dbReference type="PANTHER" id="PTHR12289">
    <property type="entry name" value="METAXIN RELATED"/>
    <property type="match status" value="1"/>
</dbReference>
<keyword evidence="11" id="KW-1185">Reference proteome</keyword>
<comment type="similarity">
    <text evidence="2">Belongs to the metaxin family.</text>
</comment>